<dbReference type="EMBL" id="KQ434987">
    <property type="protein sequence ID" value="KZC13159.1"/>
    <property type="molecule type" value="Genomic_DNA"/>
</dbReference>
<dbReference type="FunFam" id="3.40.50.720:FF:000185">
    <property type="entry name" value="peroxisomal multifunctional enzyme type 2"/>
    <property type="match status" value="1"/>
</dbReference>
<dbReference type="GO" id="GO:0016491">
    <property type="term" value="F:oxidoreductase activity"/>
    <property type="evidence" value="ECO:0007669"/>
    <property type="project" value="UniProtKB-KW"/>
</dbReference>
<evidence type="ECO:0000256" key="9">
    <source>
        <dbReference type="ARBA" id="ARBA00023239"/>
    </source>
</evidence>
<dbReference type="Pfam" id="PF01575">
    <property type="entry name" value="MaoC_dehydratas"/>
    <property type="match status" value="1"/>
</dbReference>
<dbReference type="Pfam" id="PF22622">
    <property type="entry name" value="MFE-2_hydrat-2_N"/>
    <property type="match status" value="1"/>
</dbReference>
<dbReference type="STRING" id="178035.A0A154PMS7"/>
<dbReference type="GO" id="GO:0006635">
    <property type="term" value="P:fatty acid beta-oxidation"/>
    <property type="evidence" value="ECO:0007669"/>
    <property type="project" value="UniProtKB-UniPathway"/>
</dbReference>
<keyword evidence="7" id="KW-0576">Peroxisome</keyword>
<feature type="region of interest" description="Disordered" evidence="11">
    <location>
        <begin position="304"/>
        <end position="327"/>
    </location>
</feature>
<dbReference type="AlphaFoldDB" id="A0A154PMS7"/>
<dbReference type="GO" id="GO:0005777">
    <property type="term" value="C:peroxisome"/>
    <property type="evidence" value="ECO:0007669"/>
    <property type="project" value="UniProtKB-SubCell"/>
</dbReference>
<dbReference type="InterPro" id="IPR003033">
    <property type="entry name" value="SCP2_sterol-bd_dom"/>
</dbReference>
<dbReference type="GO" id="GO:0018812">
    <property type="term" value="F:3-hydroxyacyl-CoA dehydratase activity"/>
    <property type="evidence" value="ECO:0007669"/>
    <property type="project" value="UniProtKB-ARBA"/>
</dbReference>
<dbReference type="GO" id="GO:0016853">
    <property type="term" value="F:isomerase activity"/>
    <property type="evidence" value="ECO:0007669"/>
    <property type="project" value="UniProtKB-KW"/>
</dbReference>
<keyword evidence="14" id="KW-1185">Reference proteome</keyword>
<organism evidence="13 14">
    <name type="scientific">Dufourea novaeangliae</name>
    <name type="common">Sweat bee</name>
    <dbReference type="NCBI Taxonomy" id="178035"/>
    <lineage>
        <taxon>Eukaryota</taxon>
        <taxon>Metazoa</taxon>
        <taxon>Ecdysozoa</taxon>
        <taxon>Arthropoda</taxon>
        <taxon>Hexapoda</taxon>
        <taxon>Insecta</taxon>
        <taxon>Pterygota</taxon>
        <taxon>Neoptera</taxon>
        <taxon>Endopterygota</taxon>
        <taxon>Hymenoptera</taxon>
        <taxon>Apocrita</taxon>
        <taxon>Aculeata</taxon>
        <taxon>Apoidea</taxon>
        <taxon>Anthophila</taxon>
        <taxon>Halictidae</taxon>
        <taxon>Rophitinae</taxon>
        <taxon>Dufourea</taxon>
    </lineage>
</organism>
<name>A0A154PMS7_DUFNO</name>
<keyword evidence="6" id="KW-0443">Lipid metabolism</keyword>
<dbReference type="InterPro" id="IPR057326">
    <property type="entry name" value="KR_dom"/>
</dbReference>
<dbReference type="CDD" id="cd05353">
    <property type="entry name" value="hydroxyacyl-CoA-like_DH_SDR_c-like"/>
    <property type="match status" value="1"/>
</dbReference>
<dbReference type="Gene3D" id="3.40.50.720">
    <property type="entry name" value="NAD(P)-binding Rossmann-like Domain"/>
    <property type="match status" value="1"/>
</dbReference>
<dbReference type="UniPathway" id="UPA00659"/>
<dbReference type="InterPro" id="IPR054357">
    <property type="entry name" value="MFE-2_N"/>
</dbReference>
<dbReference type="PROSITE" id="PS00061">
    <property type="entry name" value="ADH_SHORT"/>
    <property type="match status" value="1"/>
</dbReference>
<evidence type="ECO:0000256" key="6">
    <source>
        <dbReference type="ARBA" id="ARBA00023098"/>
    </source>
</evidence>
<dbReference type="SUPFAM" id="SSF55718">
    <property type="entry name" value="SCP-like"/>
    <property type="match status" value="1"/>
</dbReference>
<feature type="region of interest" description="Disordered" evidence="11">
    <location>
        <begin position="474"/>
        <end position="493"/>
    </location>
</feature>
<dbReference type="InterPro" id="IPR036527">
    <property type="entry name" value="SCP2_sterol-bd_dom_sf"/>
</dbReference>
<keyword evidence="9" id="KW-0456">Lyase</keyword>
<evidence type="ECO:0000256" key="3">
    <source>
        <dbReference type="ARBA" id="ARBA00006484"/>
    </source>
</evidence>
<comment type="subcellular location">
    <subcellularLocation>
        <location evidence="1">Peroxisome</location>
    </subcellularLocation>
</comment>
<dbReference type="PANTHER" id="PTHR45024:SF2">
    <property type="entry name" value="SCP2 DOMAIN-CONTAINING PROTEIN"/>
    <property type="match status" value="1"/>
</dbReference>
<protein>
    <recommendedName>
        <fullName evidence="10">Peroxisomal multifunctional enzyme type 2</fullName>
    </recommendedName>
</protein>
<comment type="similarity">
    <text evidence="3">Belongs to the short-chain dehydrogenases/reductases (SDR) family.</text>
</comment>
<dbReference type="CDD" id="cd03448">
    <property type="entry name" value="HDE_HSD"/>
    <property type="match status" value="1"/>
</dbReference>
<dbReference type="Proteomes" id="UP000076502">
    <property type="component" value="Unassembled WGS sequence"/>
</dbReference>
<dbReference type="SUPFAM" id="SSF51735">
    <property type="entry name" value="NAD(P)-binding Rossmann-fold domains"/>
    <property type="match status" value="1"/>
</dbReference>
<dbReference type="Gene3D" id="3.30.1050.10">
    <property type="entry name" value="SCP2 sterol-binding domain"/>
    <property type="match status" value="1"/>
</dbReference>
<comment type="pathway">
    <text evidence="2">Lipid metabolism; fatty acid beta-oxidation.</text>
</comment>
<evidence type="ECO:0000256" key="7">
    <source>
        <dbReference type="ARBA" id="ARBA00023140"/>
    </source>
</evidence>
<evidence type="ECO:0000256" key="1">
    <source>
        <dbReference type="ARBA" id="ARBA00004275"/>
    </source>
</evidence>
<evidence type="ECO:0000256" key="8">
    <source>
        <dbReference type="ARBA" id="ARBA00023235"/>
    </source>
</evidence>
<dbReference type="InterPro" id="IPR029069">
    <property type="entry name" value="HotDog_dom_sf"/>
</dbReference>
<dbReference type="PRINTS" id="PR00080">
    <property type="entry name" value="SDRFAMILY"/>
</dbReference>
<evidence type="ECO:0000256" key="10">
    <source>
        <dbReference type="ARBA" id="ARBA00073497"/>
    </source>
</evidence>
<dbReference type="InterPro" id="IPR002347">
    <property type="entry name" value="SDR_fam"/>
</dbReference>
<evidence type="ECO:0000256" key="11">
    <source>
        <dbReference type="SAM" id="MobiDB-lite"/>
    </source>
</evidence>
<feature type="domain" description="Ketoreductase" evidence="12">
    <location>
        <begin position="12"/>
        <end position="206"/>
    </location>
</feature>
<evidence type="ECO:0000256" key="4">
    <source>
        <dbReference type="ARBA" id="ARBA00022832"/>
    </source>
</evidence>
<reference evidence="13 14" key="1">
    <citation type="submission" date="2015-07" db="EMBL/GenBank/DDBJ databases">
        <title>The genome of Dufourea novaeangliae.</title>
        <authorList>
            <person name="Pan H."/>
            <person name="Kapheim K."/>
        </authorList>
    </citation>
    <scope>NUCLEOTIDE SEQUENCE [LARGE SCALE GENOMIC DNA]</scope>
    <source>
        <strain evidence="13">0120121106</strain>
        <tissue evidence="13">Whole body</tissue>
    </source>
</reference>
<dbReference type="SUPFAM" id="SSF54637">
    <property type="entry name" value="Thioesterase/thiol ester dehydrase-isomerase"/>
    <property type="match status" value="2"/>
</dbReference>
<dbReference type="PRINTS" id="PR00081">
    <property type="entry name" value="GDHRDH"/>
</dbReference>
<evidence type="ECO:0000313" key="14">
    <source>
        <dbReference type="Proteomes" id="UP000076502"/>
    </source>
</evidence>
<dbReference type="InterPro" id="IPR002539">
    <property type="entry name" value="MaoC-like_dom"/>
</dbReference>
<keyword evidence="8" id="KW-0413">Isomerase</keyword>
<evidence type="ECO:0000256" key="5">
    <source>
        <dbReference type="ARBA" id="ARBA00023002"/>
    </source>
</evidence>
<dbReference type="InterPro" id="IPR036291">
    <property type="entry name" value="NAD(P)-bd_dom_sf"/>
</dbReference>
<dbReference type="PANTHER" id="PTHR45024">
    <property type="entry name" value="DEHYDROGENASES, SHORT CHAIN"/>
    <property type="match status" value="1"/>
</dbReference>
<dbReference type="InterPro" id="IPR051687">
    <property type="entry name" value="Peroxisomal_Beta-Oxidation"/>
</dbReference>
<keyword evidence="5" id="KW-0560">Oxidoreductase</keyword>
<accession>A0A154PMS7</accession>
<sequence>MTRPADLRFDGRVVVVTGAGAGLGRAYALLFGSRGASVVVNDLGGGRHGDGSSTKSADTVVQEIKRNGCGKAVANYDSVLDGAKIIKTAIDTFGRVDVVVNNAGILRDKSFAKMTETDWDLIQDVHVKGAYKTTQAAWPYFSKQNYGRVIVTASNSGLYGNFGQSNYSSAKMGLVGLANTLAIEGRKRNIHTNVIVPTAASRLTEDIMPPDFLEHLKPELIAPVVAWLCHERCMENGSIIESALGWAGKCHLIRASGTTLRQDLSTSITPEDVEQRWAAITDMSSAKHFDTIEEVTGQFMSAIGEMKSGNSNSGNSNSGNSSSGNSAPDVFRHTYNYRDTILYALGVGATVQEPSDLRYLYENHDNFAALPTFYVLHGPMYTMSSTIFEDGLPGLQLDPMKMLHGEQYIEVYKPVPTEATVETKFKLLDVLDKGSGAVFIIQHDTFDTVTGDKLSTGQMSVFAVGAGGFQGKRTSSNNITSVDPPNRKPDASVTQHTSFDQAALYRLSGDNNPLHIDANMAMIGGHKRPILHGLCSLGFAVRHVLQTYADGDPNLFKAIKVRFAKPVLPGQTLRTDMWQNGNRIHFQTYVTENNVPVLTGAYVDLKDTKVKGPQVSPPSSTENLESDAVFVTIGDYVKANPEEVKKKVNGVFLYHILVDGKPQGKWTLDLKQAEVYKGEPKSGKPDTTLTIENADMIQLALGKLNPQMAFMQGKLKITGNIMLTQKLKSLMDAAKAKL</sequence>
<evidence type="ECO:0000313" key="13">
    <source>
        <dbReference type="EMBL" id="KZC13159.1"/>
    </source>
</evidence>
<feature type="compositionally biased region" description="Low complexity" evidence="11">
    <location>
        <begin position="308"/>
        <end position="326"/>
    </location>
</feature>
<dbReference type="OrthoDB" id="3592703at2759"/>
<dbReference type="InterPro" id="IPR020904">
    <property type="entry name" value="Sc_DH/Rdtase_CS"/>
</dbReference>
<dbReference type="Gene3D" id="1.10.287.4290">
    <property type="match status" value="1"/>
</dbReference>
<evidence type="ECO:0000259" key="12">
    <source>
        <dbReference type="SMART" id="SM00822"/>
    </source>
</evidence>
<keyword evidence="4" id="KW-0276">Fatty acid metabolism</keyword>
<dbReference type="Pfam" id="PF02036">
    <property type="entry name" value="SCP2"/>
    <property type="match status" value="1"/>
</dbReference>
<gene>
    <name evidence="13" type="ORF">WN55_05876</name>
</gene>
<dbReference type="SMART" id="SM00822">
    <property type="entry name" value="PKS_KR"/>
    <property type="match status" value="1"/>
</dbReference>
<dbReference type="Pfam" id="PF00106">
    <property type="entry name" value="adh_short"/>
    <property type="match status" value="1"/>
</dbReference>
<dbReference type="Gene3D" id="3.10.129.10">
    <property type="entry name" value="Hotdog Thioesterase"/>
    <property type="match status" value="1"/>
</dbReference>
<evidence type="ECO:0000256" key="2">
    <source>
        <dbReference type="ARBA" id="ARBA00005005"/>
    </source>
</evidence>
<proteinExistence type="inferred from homology"/>
<feature type="compositionally biased region" description="Polar residues" evidence="11">
    <location>
        <begin position="474"/>
        <end position="483"/>
    </location>
</feature>
<dbReference type="FunFam" id="3.10.129.10:FF:000013">
    <property type="entry name" value="Peroxisomal multifunctional enzyme type 2"/>
    <property type="match status" value="1"/>
</dbReference>